<reference evidence="1 2" key="1">
    <citation type="submission" date="2021-03" db="EMBL/GenBank/DDBJ databases">
        <title>Genomic Encyclopedia of Type Strains, Phase IV (KMG-IV): sequencing the most valuable type-strain genomes for metagenomic binning, comparative biology and taxonomic classification.</title>
        <authorList>
            <person name="Goeker M."/>
        </authorList>
    </citation>
    <scope>NUCLEOTIDE SEQUENCE [LARGE SCALE GENOMIC DNA]</scope>
    <source>
        <strain evidence="1 2">DSM 28783</strain>
    </source>
</reference>
<dbReference type="EMBL" id="JAGGLM010000003">
    <property type="protein sequence ID" value="MBP2032209.1"/>
    <property type="molecule type" value="Genomic_DNA"/>
</dbReference>
<accession>A0ABS4KQ93</accession>
<proteinExistence type="predicted"/>
<dbReference type="SUPFAM" id="SSF53649">
    <property type="entry name" value="Alkaline phosphatase-like"/>
    <property type="match status" value="1"/>
</dbReference>
<name>A0ABS4KQ93_9CLOT</name>
<organism evidence="1 2">
    <name type="scientific">Clostridium algifaecis</name>
    <dbReference type="NCBI Taxonomy" id="1472040"/>
    <lineage>
        <taxon>Bacteria</taxon>
        <taxon>Bacillati</taxon>
        <taxon>Bacillota</taxon>
        <taxon>Clostridia</taxon>
        <taxon>Eubacteriales</taxon>
        <taxon>Clostridiaceae</taxon>
        <taxon>Clostridium</taxon>
    </lineage>
</organism>
<evidence type="ECO:0000313" key="2">
    <source>
        <dbReference type="Proteomes" id="UP001519307"/>
    </source>
</evidence>
<comment type="caution">
    <text evidence="1">The sequence shown here is derived from an EMBL/GenBank/DDBJ whole genome shotgun (WGS) entry which is preliminary data.</text>
</comment>
<dbReference type="Proteomes" id="UP001519307">
    <property type="component" value="Unassembled WGS sequence"/>
</dbReference>
<protein>
    <submittedName>
        <fullName evidence="1">Phosphoglycerol transferase MdoB-like AlkP superfamily enzyme</fullName>
    </submittedName>
</protein>
<dbReference type="Gene3D" id="3.30.1120.170">
    <property type="match status" value="1"/>
</dbReference>
<gene>
    <name evidence="1" type="ORF">J2Z42_000874</name>
</gene>
<dbReference type="Gene3D" id="3.40.720.10">
    <property type="entry name" value="Alkaline Phosphatase, subunit A"/>
    <property type="match status" value="1"/>
</dbReference>
<evidence type="ECO:0000313" key="1">
    <source>
        <dbReference type="EMBL" id="MBP2032209.1"/>
    </source>
</evidence>
<dbReference type="InterPro" id="IPR017850">
    <property type="entry name" value="Alkaline_phosphatase_core_sf"/>
</dbReference>
<keyword evidence="2" id="KW-1185">Reference proteome</keyword>
<sequence length="148" mass="17234">MIYGDHNAMTISDKDNIEKTIKKDLNKDYQWQDYQKVPLIMRLSDTKMKGINHNSVGEVDVMPTVFDLYDINGIKHFGSSVLDNKNHLVVLRDGSYVYGRNFYDKKNNTTYNLDSGKILSNDLKKINEAKNQLNASDYIIRYNYLKNK</sequence>